<dbReference type="Ensembl" id="ENSATET00000017208.2">
    <property type="protein sequence ID" value="ENSATEP00000016922.2"/>
    <property type="gene ID" value="ENSATEG00000011773.2"/>
</dbReference>
<accession>A0A3Q1I645</accession>
<reference evidence="1" key="2">
    <citation type="submission" date="2025-08" db="UniProtKB">
        <authorList>
            <consortium name="Ensembl"/>
        </authorList>
    </citation>
    <scope>IDENTIFICATION</scope>
</reference>
<evidence type="ECO:0000313" key="2">
    <source>
        <dbReference type="Proteomes" id="UP000265040"/>
    </source>
</evidence>
<dbReference type="InParanoid" id="A0A3Q1I645"/>
<reference evidence="1" key="3">
    <citation type="submission" date="2025-09" db="UniProtKB">
        <authorList>
            <consortium name="Ensembl"/>
        </authorList>
    </citation>
    <scope>IDENTIFICATION</scope>
</reference>
<name>A0A3Q1I645_ANATE</name>
<proteinExistence type="predicted"/>
<evidence type="ECO:0000313" key="1">
    <source>
        <dbReference type="Ensembl" id="ENSATEP00000016922.2"/>
    </source>
</evidence>
<keyword evidence="2" id="KW-1185">Reference proteome</keyword>
<dbReference type="AlphaFoldDB" id="A0A3Q1I645"/>
<dbReference type="Proteomes" id="UP000265040">
    <property type="component" value="Chromosome 4"/>
</dbReference>
<protein>
    <submittedName>
        <fullName evidence="1">Uncharacterized protein</fullName>
    </submittedName>
</protein>
<sequence>PNLVCLDLRSPVKLLRSSLRLCCDDTALFAVVIYLYVQLHTHMQAGEHAHLDLHPHTSTHTVHTPAACPAPAQRSLICVWLLSCGAPLSLLISASAEEVFQETTPTHFQGRKLCSLYVWSSHQITFSE</sequence>
<reference evidence="1" key="1">
    <citation type="submission" date="2021-04" db="EMBL/GenBank/DDBJ databases">
        <authorList>
            <consortium name="Wellcome Sanger Institute Data Sharing"/>
        </authorList>
    </citation>
    <scope>NUCLEOTIDE SEQUENCE [LARGE SCALE GENOMIC DNA]</scope>
</reference>
<organism evidence="1 2">
    <name type="scientific">Anabas testudineus</name>
    <name type="common">Climbing perch</name>
    <name type="synonym">Anthias testudineus</name>
    <dbReference type="NCBI Taxonomy" id="64144"/>
    <lineage>
        <taxon>Eukaryota</taxon>
        <taxon>Metazoa</taxon>
        <taxon>Chordata</taxon>
        <taxon>Craniata</taxon>
        <taxon>Vertebrata</taxon>
        <taxon>Euteleostomi</taxon>
        <taxon>Actinopterygii</taxon>
        <taxon>Neopterygii</taxon>
        <taxon>Teleostei</taxon>
        <taxon>Neoteleostei</taxon>
        <taxon>Acanthomorphata</taxon>
        <taxon>Anabantaria</taxon>
        <taxon>Anabantiformes</taxon>
        <taxon>Anabantoidei</taxon>
        <taxon>Anabantidae</taxon>
        <taxon>Anabas</taxon>
    </lineage>
</organism>